<keyword evidence="5" id="KW-1278">Translocase</keyword>
<organism evidence="10 11">
    <name type="scientific">Candidatus Staskawiczbacteria bacterium RIFCSPLOWO2_12_FULL_37_15</name>
    <dbReference type="NCBI Taxonomy" id="1802218"/>
    <lineage>
        <taxon>Bacteria</taxon>
        <taxon>Candidatus Staskawicziibacteriota</taxon>
    </lineage>
</organism>
<dbReference type="InterPro" id="IPR023299">
    <property type="entry name" value="ATPase_P-typ_cyto_dom_N"/>
</dbReference>
<feature type="transmembrane region" description="Helical" evidence="8">
    <location>
        <begin position="66"/>
        <end position="82"/>
    </location>
</feature>
<dbReference type="GO" id="GO:0005524">
    <property type="term" value="F:ATP binding"/>
    <property type="evidence" value="ECO:0007669"/>
    <property type="project" value="UniProtKB-KW"/>
</dbReference>
<evidence type="ECO:0000256" key="7">
    <source>
        <dbReference type="ARBA" id="ARBA00023136"/>
    </source>
</evidence>
<keyword evidence="4" id="KW-0067">ATP-binding</keyword>
<feature type="transmembrane region" description="Helical" evidence="8">
    <location>
        <begin position="741"/>
        <end position="764"/>
    </location>
</feature>
<feature type="transmembrane region" description="Helical" evidence="8">
    <location>
        <begin position="246"/>
        <end position="267"/>
    </location>
</feature>
<dbReference type="InterPro" id="IPR004014">
    <property type="entry name" value="ATPase_P-typ_cation-transptr_N"/>
</dbReference>
<dbReference type="InterPro" id="IPR059000">
    <property type="entry name" value="ATPase_P-type_domA"/>
</dbReference>
<evidence type="ECO:0000313" key="11">
    <source>
        <dbReference type="Proteomes" id="UP000178632"/>
    </source>
</evidence>
<dbReference type="InterPro" id="IPR036412">
    <property type="entry name" value="HAD-like_sf"/>
</dbReference>
<dbReference type="PROSITE" id="PS00154">
    <property type="entry name" value="ATPASE_E1_E2"/>
    <property type="match status" value="1"/>
</dbReference>
<gene>
    <name evidence="10" type="ORF">A3G45_03465</name>
</gene>
<dbReference type="Pfam" id="PF00690">
    <property type="entry name" value="Cation_ATPase_N"/>
    <property type="match status" value="1"/>
</dbReference>
<dbReference type="SFLD" id="SFLDF00027">
    <property type="entry name" value="p-type_atpase"/>
    <property type="match status" value="1"/>
</dbReference>
<feature type="transmembrane region" description="Helical" evidence="8">
    <location>
        <begin position="702"/>
        <end position="721"/>
    </location>
</feature>
<dbReference type="SFLD" id="SFLDG00002">
    <property type="entry name" value="C1.7:_P-type_atpase_like"/>
    <property type="match status" value="1"/>
</dbReference>
<evidence type="ECO:0000256" key="5">
    <source>
        <dbReference type="ARBA" id="ARBA00022967"/>
    </source>
</evidence>
<dbReference type="EMBL" id="MHPE01000034">
    <property type="protein sequence ID" value="OGZ76454.1"/>
    <property type="molecule type" value="Genomic_DNA"/>
</dbReference>
<dbReference type="Proteomes" id="UP000178632">
    <property type="component" value="Unassembled WGS sequence"/>
</dbReference>
<dbReference type="InterPro" id="IPR018303">
    <property type="entry name" value="ATPase_P-typ_P_site"/>
</dbReference>
<comment type="subcellular location">
    <subcellularLocation>
        <location evidence="1">Membrane</location>
        <topology evidence="1">Multi-pass membrane protein</topology>
    </subcellularLocation>
</comment>
<reference evidence="10 11" key="1">
    <citation type="journal article" date="2016" name="Nat. Commun.">
        <title>Thousands of microbial genomes shed light on interconnected biogeochemical processes in an aquifer system.</title>
        <authorList>
            <person name="Anantharaman K."/>
            <person name="Brown C.T."/>
            <person name="Hug L.A."/>
            <person name="Sharon I."/>
            <person name="Castelle C.J."/>
            <person name="Probst A.J."/>
            <person name="Thomas B.C."/>
            <person name="Singh A."/>
            <person name="Wilkins M.J."/>
            <person name="Karaoz U."/>
            <person name="Brodie E.L."/>
            <person name="Williams K.H."/>
            <person name="Hubbard S.S."/>
            <person name="Banfield J.F."/>
        </authorList>
    </citation>
    <scope>NUCLEOTIDE SEQUENCE [LARGE SCALE GENOMIC DNA]</scope>
</reference>
<dbReference type="InterPro" id="IPR044492">
    <property type="entry name" value="P_typ_ATPase_HD_dom"/>
</dbReference>
<comment type="caution">
    <text evidence="10">The sequence shown here is derived from an EMBL/GenBank/DDBJ whole genome shotgun (WGS) entry which is preliminary data.</text>
</comment>
<evidence type="ECO:0000256" key="1">
    <source>
        <dbReference type="ARBA" id="ARBA00004141"/>
    </source>
</evidence>
<dbReference type="InterPro" id="IPR001757">
    <property type="entry name" value="P_typ_ATPase"/>
</dbReference>
<keyword evidence="3" id="KW-0547">Nucleotide-binding</keyword>
<evidence type="ECO:0000259" key="9">
    <source>
        <dbReference type="SMART" id="SM00831"/>
    </source>
</evidence>
<dbReference type="SUPFAM" id="SSF81653">
    <property type="entry name" value="Calcium ATPase, transduction domain A"/>
    <property type="match status" value="1"/>
</dbReference>
<evidence type="ECO:0000256" key="3">
    <source>
        <dbReference type="ARBA" id="ARBA00022741"/>
    </source>
</evidence>
<dbReference type="Gene3D" id="2.70.150.10">
    <property type="entry name" value="Calcium-transporting ATPase, cytoplasmic transduction domain A"/>
    <property type="match status" value="1"/>
</dbReference>
<dbReference type="Pfam" id="PF00122">
    <property type="entry name" value="E1-E2_ATPase"/>
    <property type="match status" value="1"/>
</dbReference>
<feature type="transmembrane region" description="Helical" evidence="8">
    <location>
        <begin position="279"/>
        <end position="303"/>
    </location>
</feature>
<dbReference type="PRINTS" id="PR00120">
    <property type="entry name" value="HATPASE"/>
</dbReference>
<feature type="transmembrane region" description="Helical" evidence="8">
    <location>
        <begin position="829"/>
        <end position="852"/>
    </location>
</feature>
<dbReference type="SUPFAM" id="SSF56784">
    <property type="entry name" value="HAD-like"/>
    <property type="match status" value="1"/>
</dbReference>
<dbReference type="PANTHER" id="PTHR42861">
    <property type="entry name" value="CALCIUM-TRANSPORTING ATPASE"/>
    <property type="match status" value="1"/>
</dbReference>
<dbReference type="SUPFAM" id="SSF81665">
    <property type="entry name" value="Calcium ATPase, transmembrane domain M"/>
    <property type="match status" value="1"/>
</dbReference>
<evidence type="ECO:0000256" key="2">
    <source>
        <dbReference type="ARBA" id="ARBA00022692"/>
    </source>
</evidence>
<dbReference type="SMART" id="SM00831">
    <property type="entry name" value="Cation_ATPase_N"/>
    <property type="match status" value="1"/>
</dbReference>
<feature type="domain" description="Cation-transporting P-type ATPase N-terminal" evidence="9">
    <location>
        <begin position="11"/>
        <end position="83"/>
    </location>
</feature>
<feature type="transmembrane region" description="Helical" evidence="8">
    <location>
        <begin position="88"/>
        <end position="106"/>
    </location>
</feature>
<accession>A0A1G2INH5</accession>
<evidence type="ECO:0000256" key="6">
    <source>
        <dbReference type="ARBA" id="ARBA00022989"/>
    </source>
</evidence>
<dbReference type="InterPro" id="IPR023214">
    <property type="entry name" value="HAD_sf"/>
</dbReference>
<dbReference type="InterPro" id="IPR023298">
    <property type="entry name" value="ATPase_P-typ_TM_dom_sf"/>
</dbReference>
<feature type="transmembrane region" description="Helical" evidence="8">
    <location>
        <begin position="802"/>
        <end position="823"/>
    </location>
</feature>
<keyword evidence="2 8" id="KW-0812">Transmembrane</keyword>
<protein>
    <recommendedName>
        <fullName evidence="9">Cation-transporting P-type ATPase N-terminal domain-containing protein</fullName>
    </recommendedName>
</protein>
<dbReference type="Pfam" id="PF13246">
    <property type="entry name" value="Cation_ATPase"/>
    <property type="match status" value="1"/>
</dbReference>
<sequence>MPMIQKMDFSKYTKLDLAEVFDDLETREQGLSEKEAVLRQKKYGLNEIRARNISAVNIFIRQFKSPFFYLLFAAVIISFLIGERIESLAVLAFVIINVAIGFFQEFRAEKAVFLLNKLIPQKVKIVRNGAEEFIEKKYLTPGDIVLLEAGDIVPADLRVIKAHNFLADESVLTGESAPILKHSEKLLKEEKDIFKAKNILFAWTSVASGKAKATVVATGKDTFLGDIVKIVSGEDKKSAYEKNILYFCRLILRIVSVTIILVFLANIALKGLSDFMELLLFSVALIVSILPEALPAVVTFALAQGSLKMAKEHVVVKRLSAIEDLGNIEILCTDKTGTLTQNKLSLEKIVTSDKKKCLLYGILSSGENLKAKKVLNPFDSAIFKRAFDEIFRESKKFIIISERPFNSLRMKSTVLVESMSASSKTSPNKERILIVKGAPENILKNCVKFNGNFKPSELKEDTEKEGLDGKRVLAVAYKKLNTIKPRYAGNTLKLFHHPKDDIKESDERGLTFLGYFVFEDPLKSTAEEAIKLSKKLGVAIKIITGDSKQVAGYVAKKTGLIKNSQSVISGEQLEKLSAEDFEDACGRELVFARISPELKHKIIKTLQKKYAVGFMGEGINDAPALKTANVGIAVLEASDIAREASDVVLLRKDLRVIVNGIKDGRAIFSNINKYIKCALASNFGNFYSIAAISLFINFLPMLPVQILLGNLLSDLPLIFVATDSIDIEELKKPKMCQLHNVLPLIISLALVSTVFDFIFFAIFFRQAPAVIQTLWFIESILTEILLIFIIRTRGKFWKAIRPSFWLFFFTIIDGIFIVALPFLNFGQNWFHFVTPPIMPLLIVFFLIGCYFATSEIVKLIYFHYWCPKDSVVC</sequence>
<dbReference type="Gene3D" id="3.40.50.1000">
    <property type="entry name" value="HAD superfamily/HAD-like"/>
    <property type="match status" value="1"/>
</dbReference>
<dbReference type="SFLD" id="SFLDS00003">
    <property type="entry name" value="Haloacid_Dehalogenase"/>
    <property type="match status" value="1"/>
</dbReference>
<dbReference type="NCBIfam" id="TIGR01494">
    <property type="entry name" value="ATPase_P-type"/>
    <property type="match status" value="2"/>
</dbReference>
<proteinExistence type="predicted"/>
<evidence type="ECO:0000256" key="4">
    <source>
        <dbReference type="ARBA" id="ARBA00022840"/>
    </source>
</evidence>
<feature type="transmembrane region" description="Helical" evidence="8">
    <location>
        <begin position="674"/>
        <end position="696"/>
    </location>
</feature>
<dbReference type="Gene3D" id="1.20.1110.10">
    <property type="entry name" value="Calcium-transporting ATPase, transmembrane domain"/>
    <property type="match status" value="1"/>
</dbReference>
<keyword evidence="7 8" id="KW-0472">Membrane</keyword>
<evidence type="ECO:0000256" key="8">
    <source>
        <dbReference type="SAM" id="Phobius"/>
    </source>
</evidence>
<name>A0A1G2INH5_9BACT</name>
<keyword evidence="6 8" id="KW-1133">Transmembrane helix</keyword>
<dbReference type="PRINTS" id="PR00119">
    <property type="entry name" value="CATATPASE"/>
</dbReference>
<dbReference type="AlphaFoldDB" id="A0A1G2INH5"/>
<dbReference type="GO" id="GO:0016020">
    <property type="term" value="C:membrane"/>
    <property type="evidence" value="ECO:0007669"/>
    <property type="project" value="UniProtKB-SubCell"/>
</dbReference>
<dbReference type="GO" id="GO:0016887">
    <property type="term" value="F:ATP hydrolysis activity"/>
    <property type="evidence" value="ECO:0007669"/>
    <property type="project" value="InterPro"/>
</dbReference>
<evidence type="ECO:0000313" key="10">
    <source>
        <dbReference type="EMBL" id="OGZ76454.1"/>
    </source>
</evidence>
<dbReference type="Pfam" id="PF00689">
    <property type="entry name" value="Cation_ATPase_C"/>
    <property type="match status" value="1"/>
</dbReference>
<dbReference type="InterPro" id="IPR008250">
    <property type="entry name" value="ATPase_P-typ_transduc_dom_A_sf"/>
</dbReference>
<dbReference type="Gene3D" id="3.40.1110.10">
    <property type="entry name" value="Calcium-transporting ATPase, cytoplasmic domain N"/>
    <property type="match status" value="1"/>
</dbReference>
<dbReference type="InterPro" id="IPR006068">
    <property type="entry name" value="ATPase_P-typ_cation-transptr_C"/>
</dbReference>
<feature type="transmembrane region" description="Helical" evidence="8">
    <location>
        <begin position="770"/>
        <end position="790"/>
    </location>
</feature>